<dbReference type="AlphaFoldDB" id="A0A1Y1HU96"/>
<protein>
    <recommendedName>
        <fullName evidence="2">F-box domain-containing protein</fullName>
    </recommendedName>
</protein>
<dbReference type="Proteomes" id="UP000054558">
    <property type="component" value="Unassembled WGS sequence"/>
</dbReference>
<keyword evidence="4" id="KW-1185">Reference proteome</keyword>
<reference evidence="3 4" key="1">
    <citation type="journal article" date="2014" name="Nat. Commun.">
        <title>Klebsormidium flaccidum genome reveals primary factors for plant terrestrial adaptation.</title>
        <authorList>
            <person name="Hori K."/>
            <person name="Maruyama F."/>
            <person name="Fujisawa T."/>
            <person name="Togashi T."/>
            <person name="Yamamoto N."/>
            <person name="Seo M."/>
            <person name="Sato S."/>
            <person name="Yamada T."/>
            <person name="Mori H."/>
            <person name="Tajima N."/>
            <person name="Moriyama T."/>
            <person name="Ikeuchi M."/>
            <person name="Watanabe M."/>
            <person name="Wada H."/>
            <person name="Kobayashi K."/>
            <person name="Saito M."/>
            <person name="Masuda T."/>
            <person name="Sasaki-Sekimoto Y."/>
            <person name="Mashiguchi K."/>
            <person name="Awai K."/>
            <person name="Shimojima M."/>
            <person name="Masuda S."/>
            <person name="Iwai M."/>
            <person name="Nobusawa T."/>
            <person name="Narise T."/>
            <person name="Kondo S."/>
            <person name="Saito H."/>
            <person name="Sato R."/>
            <person name="Murakawa M."/>
            <person name="Ihara Y."/>
            <person name="Oshima-Yamada Y."/>
            <person name="Ohtaka K."/>
            <person name="Satoh M."/>
            <person name="Sonobe K."/>
            <person name="Ishii M."/>
            <person name="Ohtani R."/>
            <person name="Kanamori-Sato M."/>
            <person name="Honoki R."/>
            <person name="Miyazaki D."/>
            <person name="Mochizuki H."/>
            <person name="Umetsu J."/>
            <person name="Higashi K."/>
            <person name="Shibata D."/>
            <person name="Kamiya Y."/>
            <person name="Sato N."/>
            <person name="Nakamura Y."/>
            <person name="Tabata S."/>
            <person name="Ida S."/>
            <person name="Kurokawa K."/>
            <person name="Ohta H."/>
        </authorList>
    </citation>
    <scope>NUCLEOTIDE SEQUENCE [LARGE SCALE GENOMIC DNA]</scope>
    <source>
        <strain evidence="3 4">NIES-2285</strain>
    </source>
</reference>
<feature type="compositionally biased region" description="Polar residues" evidence="1">
    <location>
        <begin position="82"/>
        <end position="94"/>
    </location>
</feature>
<dbReference type="InterPro" id="IPR032675">
    <property type="entry name" value="LRR_dom_sf"/>
</dbReference>
<sequence>MGDPFEALSLDLFRAVLLRCDNAALVRAGCVSRRWRSVSREATVLTIYKNQRVMYINGRSRWDWDCILFHVDGSKSGRETTPDASPKTTLSPSQKDGVITTGPQKPIHERVFVAEAHPGCRLLCNESFERLFPGSHTFGSLSVLLLHQCHLLSDETLAAVVRRCPNLKKLGLTGIAGPATLGALATVSESRLEVLELAHSAKVGDSDVLPLLAACPRLRRCNLRGCKGVSAAAYNAVAKELYSRLAADGVPVPSEFYYLKR</sequence>
<evidence type="ECO:0000313" key="4">
    <source>
        <dbReference type="Proteomes" id="UP000054558"/>
    </source>
</evidence>
<evidence type="ECO:0000313" key="3">
    <source>
        <dbReference type="EMBL" id="GAQ82205.1"/>
    </source>
</evidence>
<feature type="region of interest" description="Disordered" evidence="1">
    <location>
        <begin position="76"/>
        <end position="99"/>
    </location>
</feature>
<gene>
    <name evidence="3" type="ORF">KFL_001040080</name>
</gene>
<organism evidence="3 4">
    <name type="scientific">Klebsormidium nitens</name>
    <name type="common">Green alga</name>
    <name type="synonym">Ulothrix nitens</name>
    <dbReference type="NCBI Taxonomy" id="105231"/>
    <lineage>
        <taxon>Eukaryota</taxon>
        <taxon>Viridiplantae</taxon>
        <taxon>Streptophyta</taxon>
        <taxon>Klebsormidiophyceae</taxon>
        <taxon>Klebsormidiales</taxon>
        <taxon>Klebsormidiaceae</taxon>
        <taxon>Klebsormidium</taxon>
    </lineage>
</organism>
<dbReference type="Gene3D" id="3.80.10.10">
    <property type="entry name" value="Ribonuclease Inhibitor"/>
    <property type="match status" value="1"/>
</dbReference>
<accession>A0A1Y1HU96</accession>
<dbReference type="InterPro" id="IPR036047">
    <property type="entry name" value="F-box-like_dom_sf"/>
</dbReference>
<evidence type="ECO:0000259" key="2">
    <source>
        <dbReference type="Pfam" id="PF00646"/>
    </source>
</evidence>
<feature type="domain" description="F-box" evidence="2">
    <location>
        <begin position="7"/>
        <end position="40"/>
    </location>
</feature>
<dbReference type="Pfam" id="PF00646">
    <property type="entry name" value="F-box"/>
    <property type="match status" value="1"/>
</dbReference>
<dbReference type="InterPro" id="IPR001810">
    <property type="entry name" value="F-box_dom"/>
</dbReference>
<dbReference type="EMBL" id="DF237053">
    <property type="protein sequence ID" value="GAQ82205.1"/>
    <property type="molecule type" value="Genomic_DNA"/>
</dbReference>
<evidence type="ECO:0000256" key="1">
    <source>
        <dbReference type="SAM" id="MobiDB-lite"/>
    </source>
</evidence>
<dbReference type="SUPFAM" id="SSF81383">
    <property type="entry name" value="F-box domain"/>
    <property type="match status" value="1"/>
</dbReference>
<proteinExistence type="predicted"/>
<dbReference type="STRING" id="105231.A0A1Y1HU96"/>
<dbReference type="SUPFAM" id="SSF52047">
    <property type="entry name" value="RNI-like"/>
    <property type="match status" value="1"/>
</dbReference>
<name>A0A1Y1HU96_KLENI</name>